<keyword evidence="5" id="KW-1185">Reference proteome</keyword>
<feature type="domain" description="HTH tetR-type" evidence="3">
    <location>
        <begin position="50"/>
        <end position="109"/>
    </location>
</feature>
<dbReference type="EMBL" id="JACU01000002">
    <property type="protein sequence ID" value="KMS59641.1"/>
    <property type="molecule type" value="Genomic_DNA"/>
</dbReference>
<evidence type="ECO:0000256" key="2">
    <source>
        <dbReference type="PROSITE-ProRule" id="PRU00335"/>
    </source>
</evidence>
<evidence type="ECO:0000259" key="3">
    <source>
        <dbReference type="PROSITE" id="PS50977"/>
    </source>
</evidence>
<evidence type="ECO:0000313" key="5">
    <source>
        <dbReference type="Proteomes" id="UP000052268"/>
    </source>
</evidence>
<feature type="DNA-binding region" description="H-T-H motif" evidence="2">
    <location>
        <begin position="72"/>
        <end position="91"/>
    </location>
</feature>
<dbReference type="PROSITE" id="PS50977">
    <property type="entry name" value="HTH_TETR_2"/>
    <property type="match status" value="1"/>
</dbReference>
<dbReference type="SUPFAM" id="SSF46689">
    <property type="entry name" value="Homeodomain-like"/>
    <property type="match status" value="1"/>
</dbReference>
<dbReference type="OrthoDB" id="7499254at2"/>
<keyword evidence="1 2" id="KW-0238">DNA-binding</keyword>
<reference evidence="4 5" key="1">
    <citation type="journal article" date="2015" name="G3 (Bethesda)">
        <title>Insights into Ongoing Evolution of the Hexachlorocyclohexane Catabolic Pathway from Comparative Genomics of Ten Sphingomonadaceae Strains.</title>
        <authorList>
            <person name="Pearce S.L."/>
            <person name="Oakeshott J.G."/>
            <person name="Pandey G."/>
        </authorList>
    </citation>
    <scope>NUCLEOTIDE SEQUENCE [LARGE SCALE GENOMIC DNA]</scope>
    <source>
        <strain evidence="4 5">LL02</strain>
    </source>
</reference>
<proteinExistence type="predicted"/>
<protein>
    <submittedName>
        <fullName evidence="4">Transcriptional regulator</fullName>
    </submittedName>
</protein>
<dbReference type="InterPro" id="IPR009057">
    <property type="entry name" value="Homeodomain-like_sf"/>
</dbReference>
<dbReference type="PATRIC" id="fig|1114963.3.peg.1027"/>
<dbReference type="InterPro" id="IPR001647">
    <property type="entry name" value="HTH_TetR"/>
</dbReference>
<comment type="caution">
    <text evidence="4">The sequence shown here is derived from an EMBL/GenBank/DDBJ whole genome shotgun (WGS) entry which is preliminary data.</text>
</comment>
<evidence type="ECO:0000256" key="1">
    <source>
        <dbReference type="ARBA" id="ARBA00023125"/>
    </source>
</evidence>
<accession>A0A0J7Y743</accession>
<dbReference type="Gene3D" id="1.10.357.10">
    <property type="entry name" value="Tetracycline Repressor, domain 2"/>
    <property type="match status" value="1"/>
</dbReference>
<dbReference type="Proteomes" id="UP000052268">
    <property type="component" value="Unassembled WGS sequence"/>
</dbReference>
<sequence>MQEGDDDDPEVAAQPSHLAGLSPLLSAAVRQACAAVSHNLSGQRLGRKGRITRERILVAAIEMIEMSEEPVTLARVAGKASLGMTSLYTYFTDMTELLLAVLEPVMQTAQDEYLSVLRERWPDEELFACCYRFVRSYHNFWLRHSRLLHMRNALADQHDARMMRHRIESSRPIIGLIVAQMDFDALVSNSSTSMATMVMIGIERSVTLVTDKELRKLVEMGPDISEDRYLVPGARLMQFAIRDARDGGDKDYTYVLPD</sequence>
<evidence type="ECO:0000313" key="4">
    <source>
        <dbReference type="EMBL" id="KMS59641.1"/>
    </source>
</evidence>
<organism evidence="4 5">
    <name type="scientific">Novosphingobium barchaimii LL02</name>
    <dbReference type="NCBI Taxonomy" id="1114963"/>
    <lineage>
        <taxon>Bacteria</taxon>
        <taxon>Pseudomonadati</taxon>
        <taxon>Pseudomonadota</taxon>
        <taxon>Alphaproteobacteria</taxon>
        <taxon>Sphingomonadales</taxon>
        <taxon>Sphingomonadaceae</taxon>
        <taxon>Novosphingobium</taxon>
    </lineage>
</organism>
<dbReference type="GO" id="GO:0003677">
    <property type="term" value="F:DNA binding"/>
    <property type="evidence" value="ECO:0007669"/>
    <property type="project" value="UniProtKB-UniRule"/>
</dbReference>
<gene>
    <name evidence="4" type="ORF">V474_10615</name>
</gene>
<dbReference type="AlphaFoldDB" id="A0A0J7Y743"/>
<name>A0A0J7Y743_9SPHN</name>